<feature type="domain" description="SCP" evidence="1">
    <location>
        <begin position="63"/>
        <end position="210"/>
    </location>
</feature>
<dbReference type="Proteomes" id="UP000887578">
    <property type="component" value="Unplaced"/>
</dbReference>
<proteinExistence type="predicted"/>
<dbReference type="InterPro" id="IPR014044">
    <property type="entry name" value="CAP_dom"/>
</dbReference>
<keyword evidence="2" id="KW-1185">Reference proteome</keyword>
<accession>A0A914QKR3</accession>
<dbReference type="SMART" id="SM00198">
    <property type="entry name" value="SCP"/>
    <property type="match status" value="1"/>
</dbReference>
<dbReference type="AlphaFoldDB" id="A0A914QKR3"/>
<dbReference type="InterPro" id="IPR035940">
    <property type="entry name" value="CAP_sf"/>
</dbReference>
<organism evidence="2 3">
    <name type="scientific">Panagrolaimus davidi</name>
    <dbReference type="NCBI Taxonomy" id="227884"/>
    <lineage>
        <taxon>Eukaryota</taxon>
        <taxon>Metazoa</taxon>
        <taxon>Ecdysozoa</taxon>
        <taxon>Nematoda</taxon>
        <taxon>Chromadorea</taxon>
        <taxon>Rhabditida</taxon>
        <taxon>Tylenchina</taxon>
        <taxon>Panagrolaimomorpha</taxon>
        <taxon>Panagrolaimoidea</taxon>
        <taxon>Panagrolaimidae</taxon>
        <taxon>Panagrolaimus</taxon>
    </lineage>
</organism>
<protein>
    <submittedName>
        <fullName evidence="3">SCP domain-containing protein</fullName>
    </submittedName>
</protein>
<sequence length="243" mass="25652">MTLQVAAPFLNVTSGTTTTTTVKVINTTTTTTTTTKAPTTTTTTAAPMSGCPVGNGITTMNNALRNTVLNVFNAKRSELANGIFKMKNGIYAPAAQNMKKLTYNCSLETAALNYISTCNSGTLIGNTYTTTLAFSTVVPINNTIIMAPQYLVGFTAAQQGTGIIVTDGSAAFIYDDETQIGCAYTTTPCSQMPYPTVLVCSITPVRPYSNTPIYTMGNGCTSNAQCTKPGYNKCDTSLKLCYA</sequence>
<dbReference type="Gene3D" id="3.40.33.10">
    <property type="entry name" value="CAP"/>
    <property type="match status" value="1"/>
</dbReference>
<evidence type="ECO:0000313" key="3">
    <source>
        <dbReference type="WBParaSite" id="PDA_v2.g4219.t1"/>
    </source>
</evidence>
<dbReference type="CDD" id="cd05380">
    <property type="entry name" value="CAP_euk"/>
    <property type="match status" value="1"/>
</dbReference>
<evidence type="ECO:0000259" key="1">
    <source>
        <dbReference type="SMART" id="SM00198"/>
    </source>
</evidence>
<dbReference type="WBParaSite" id="PDA_v2.g4219.t1">
    <property type="protein sequence ID" value="PDA_v2.g4219.t1"/>
    <property type="gene ID" value="PDA_v2.g4219"/>
</dbReference>
<reference evidence="3" key="1">
    <citation type="submission" date="2022-11" db="UniProtKB">
        <authorList>
            <consortium name="WormBaseParasite"/>
        </authorList>
    </citation>
    <scope>IDENTIFICATION</scope>
</reference>
<dbReference type="SUPFAM" id="SSF55797">
    <property type="entry name" value="PR-1-like"/>
    <property type="match status" value="1"/>
</dbReference>
<evidence type="ECO:0000313" key="2">
    <source>
        <dbReference type="Proteomes" id="UP000887578"/>
    </source>
</evidence>
<name>A0A914QKR3_9BILA</name>
<dbReference type="Pfam" id="PF00188">
    <property type="entry name" value="CAP"/>
    <property type="match status" value="1"/>
</dbReference>